<dbReference type="GO" id="GO:0004497">
    <property type="term" value="F:monooxygenase activity"/>
    <property type="evidence" value="ECO:0007669"/>
    <property type="project" value="InterPro"/>
</dbReference>
<dbReference type="GO" id="GO:0005506">
    <property type="term" value="F:iron ion binding"/>
    <property type="evidence" value="ECO:0007669"/>
    <property type="project" value="InterPro"/>
</dbReference>
<evidence type="ECO:0008006" key="4">
    <source>
        <dbReference type="Google" id="ProtNLM"/>
    </source>
</evidence>
<dbReference type="GeneID" id="37117968"/>
<evidence type="ECO:0000313" key="3">
    <source>
        <dbReference type="Proteomes" id="UP000246702"/>
    </source>
</evidence>
<comment type="caution">
    <text evidence="2">The sequence shown here is derived from an EMBL/GenBank/DDBJ whole genome shotgun (WGS) entry which is preliminary data.</text>
</comment>
<sequence length="69" mass="7947">MADNPTVAQSLVFLFYNLILHPAKAEYMYREDYGMDCAQPLQQLPFLNAVTKEKLRLDRAVLAFGYGYI</sequence>
<name>A0A317W574_9EURO</name>
<organism evidence="2 3">
    <name type="scientific">Aspergillus sclerotioniger CBS 115572</name>
    <dbReference type="NCBI Taxonomy" id="1450535"/>
    <lineage>
        <taxon>Eukaryota</taxon>
        <taxon>Fungi</taxon>
        <taxon>Dikarya</taxon>
        <taxon>Ascomycota</taxon>
        <taxon>Pezizomycotina</taxon>
        <taxon>Eurotiomycetes</taxon>
        <taxon>Eurotiomycetidae</taxon>
        <taxon>Eurotiales</taxon>
        <taxon>Aspergillaceae</taxon>
        <taxon>Aspergillus</taxon>
        <taxon>Aspergillus subgen. Circumdati</taxon>
    </lineage>
</organism>
<dbReference type="InterPro" id="IPR036396">
    <property type="entry name" value="Cyt_P450_sf"/>
</dbReference>
<dbReference type="GO" id="GO:0020037">
    <property type="term" value="F:heme binding"/>
    <property type="evidence" value="ECO:0007669"/>
    <property type="project" value="InterPro"/>
</dbReference>
<feature type="chain" id="PRO_5016241941" description="Cytochrome P450" evidence="1">
    <location>
        <begin position="26"/>
        <end position="69"/>
    </location>
</feature>
<keyword evidence="3" id="KW-1185">Reference proteome</keyword>
<evidence type="ECO:0000313" key="2">
    <source>
        <dbReference type="EMBL" id="PWY81714.1"/>
    </source>
</evidence>
<protein>
    <recommendedName>
        <fullName evidence="4">Cytochrome P450</fullName>
    </recommendedName>
</protein>
<dbReference type="RefSeq" id="XP_025465782.1">
    <property type="nucleotide sequence ID" value="XM_025615825.1"/>
</dbReference>
<proteinExistence type="predicted"/>
<dbReference type="GO" id="GO:0016705">
    <property type="term" value="F:oxidoreductase activity, acting on paired donors, with incorporation or reduction of molecular oxygen"/>
    <property type="evidence" value="ECO:0007669"/>
    <property type="project" value="InterPro"/>
</dbReference>
<dbReference type="SUPFAM" id="SSF48264">
    <property type="entry name" value="Cytochrome P450"/>
    <property type="match status" value="1"/>
</dbReference>
<accession>A0A317W574</accession>
<dbReference type="Proteomes" id="UP000246702">
    <property type="component" value="Unassembled WGS sequence"/>
</dbReference>
<reference evidence="2 3" key="1">
    <citation type="submission" date="2016-12" db="EMBL/GenBank/DDBJ databases">
        <title>The genomes of Aspergillus section Nigri reveals drivers in fungal speciation.</title>
        <authorList>
            <consortium name="DOE Joint Genome Institute"/>
            <person name="Vesth T.C."/>
            <person name="Nybo J."/>
            <person name="Theobald S."/>
            <person name="Brandl J."/>
            <person name="Frisvad J.C."/>
            <person name="Nielsen K.F."/>
            <person name="Lyhne E.K."/>
            <person name="Kogle M.E."/>
            <person name="Kuo A."/>
            <person name="Riley R."/>
            <person name="Clum A."/>
            <person name="Nolan M."/>
            <person name="Lipzen A."/>
            <person name="Salamov A."/>
            <person name="Henrissat B."/>
            <person name="Wiebenga A."/>
            <person name="De Vries R.P."/>
            <person name="Grigoriev I.V."/>
            <person name="Mortensen U.H."/>
            <person name="Andersen M.R."/>
            <person name="Baker S.E."/>
        </authorList>
    </citation>
    <scope>NUCLEOTIDE SEQUENCE [LARGE SCALE GENOMIC DNA]</scope>
    <source>
        <strain evidence="2 3">CBS 115572</strain>
    </source>
</reference>
<dbReference type="AlphaFoldDB" id="A0A317W574"/>
<feature type="signal peptide" evidence="1">
    <location>
        <begin position="1"/>
        <end position="25"/>
    </location>
</feature>
<dbReference type="EMBL" id="MSFK01000020">
    <property type="protein sequence ID" value="PWY81714.1"/>
    <property type="molecule type" value="Genomic_DNA"/>
</dbReference>
<dbReference type="Gene3D" id="1.10.630.10">
    <property type="entry name" value="Cytochrome P450"/>
    <property type="match status" value="1"/>
</dbReference>
<gene>
    <name evidence="2" type="ORF">BO94DRAFT_587417</name>
</gene>
<evidence type="ECO:0000256" key="1">
    <source>
        <dbReference type="SAM" id="SignalP"/>
    </source>
</evidence>
<keyword evidence="1" id="KW-0732">Signal</keyword>